<dbReference type="AlphaFoldDB" id="A0A8H3RHR9"/>
<evidence type="ECO:0000313" key="1">
    <source>
        <dbReference type="EMBL" id="GFF24418.1"/>
    </source>
</evidence>
<accession>A0A8H3RHR9</accession>
<dbReference type="EMBL" id="BLKC01000005">
    <property type="protein sequence ID" value="GFF24418.1"/>
    <property type="molecule type" value="Genomic_DNA"/>
</dbReference>
<proteinExistence type="predicted"/>
<reference evidence="1 2" key="1">
    <citation type="submission" date="2020-01" db="EMBL/GenBank/DDBJ databases">
        <title>Draft genome sequence of Aspergillus udagawae IFM 46972.</title>
        <authorList>
            <person name="Takahashi H."/>
            <person name="Yaguchi T."/>
        </authorList>
    </citation>
    <scope>NUCLEOTIDE SEQUENCE [LARGE SCALE GENOMIC DNA]</scope>
    <source>
        <strain evidence="1 2">IFM 46972</strain>
    </source>
</reference>
<evidence type="ECO:0000313" key="2">
    <source>
        <dbReference type="Proteomes" id="UP000465221"/>
    </source>
</evidence>
<name>A0A8H3RHR9_9EURO</name>
<dbReference type="Proteomes" id="UP000465221">
    <property type="component" value="Unassembled WGS sequence"/>
</dbReference>
<gene>
    <name evidence="1" type="ORF">IFM46972_01032</name>
</gene>
<comment type="caution">
    <text evidence="1">The sequence shown here is derived from an EMBL/GenBank/DDBJ whole genome shotgun (WGS) entry which is preliminary data.</text>
</comment>
<sequence>MAVLYASVSNMAKYANLRDRVSFPRVLDLPNYQIYDPEHYKHVSDQVIEPRRHWCLLAEIIKINKGFPLKLMASSLYNEDPFHIVFHTHDLGGSFVTPDLKNERTVAIMYARKHISRWNSINVIVTDHYSIKTCHMDDQKKEHGKYCKVIRDRHFQAMWMLDWQRFRNFLTFPCAANEPDISMAL</sequence>
<protein>
    <submittedName>
        <fullName evidence="1">Uncharacterized protein</fullName>
    </submittedName>
</protein>
<organism evidence="1 2">
    <name type="scientific">Aspergillus udagawae</name>
    <dbReference type="NCBI Taxonomy" id="91492"/>
    <lineage>
        <taxon>Eukaryota</taxon>
        <taxon>Fungi</taxon>
        <taxon>Dikarya</taxon>
        <taxon>Ascomycota</taxon>
        <taxon>Pezizomycotina</taxon>
        <taxon>Eurotiomycetes</taxon>
        <taxon>Eurotiomycetidae</taxon>
        <taxon>Eurotiales</taxon>
        <taxon>Aspergillaceae</taxon>
        <taxon>Aspergillus</taxon>
        <taxon>Aspergillus subgen. Fumigati</taxon>
    </lineage>
</organism>